<reference evidence="3 4" key="1">
    <citation type="journal article" date="2015" name="Nature">
        <title>rRNA introns, odd ribosomes, and small enigmatic genomes across a large radiation of phyla.</title>
        <authorList>
            <person name="Brown C.T."/>
            <person name="Hug L.A."/>
            <person name="Thomas B.C."/>
            <person name="Sharon I."/>
            <person name="Castelle C.J."/>
            <person name="Singh A."/>
            <person name="Wilkins M.J."/>
            <person name="Williams K.H."/>
            <person name="Banfield J.F."/>
        </authorList>
    </citation>
    <scope>NUCLEOTIDE SEQUENCE [LARGE SCALE GENOMIC DNA]</scope>
</reference>
<evidence type="ECO:0000313" key="3">
    <source>
        <dbReference type="EMBL" id="KKR04943.1"/>
    </source>
</evidence>
<feature type="transmembrane region" description="Helical" evidence="2">
    <location>
        <begin position="203"/>
        <end position="222"/>
    </location>
</feature>
<dbReference type="AlphaFoldDB" id="A0A0G0MP85"/>
<evidence type="ECO:0008006" key="5">
    <source>
        <dbReference type="Google" id="ProtNLM"/>
    </source>
</evidence>
<dbReference type="SUPFAM" id="SSF53300">
    <property type="entry name" value="vWA-like"/>
    <property type="match status" value="1"/>
</dbReference>
<evidence type="ECO:0000256" key="1">
    <source>
        <dbReference type="SAM" id="MobiDB-lite"/>
    </source>
</evidence>
<organism evidence="3 4">
    <name type="scientific">Candidatus Uhrbacteria bacterium GW2011_GWF2_39_13</name>
    <dbReference type="NCBI Taxonomy" id="1618995"/>
    <lineage>
        <taxon>Bacteria</taxon>
        <taxon>Candidatus Uhriibacteriota</taxon>
    </lineage>
</organism>
<evidence type="ECO:0000256" key="2">
    <source>
        <dbReference type="SAM" id="Phobius"/>
    </source>
</evidence>
<keyword evidence="2" id="KW-0472">Membrane</keyword>
<accession>A0A0G0MP85</accession>
<proteinExistence type="predicted"/>
<protein>
    <recommendedName>
        <fullName evidence="5">VWFA domain-containing protein</fullName>
    </recommendedName>
</protein>
<feature type="compositionally biased region" description="Pro residues" evidence="1">
    <location>
        <begin position="162"/>
        <end position="172"/>
    </location>
</feature>
<dbReference type="Gene3D" id="3.40.50.410">
    <property type="entry name" value="von Willebrand factor, type A domain"/>
    <property type="match status" value="1"/>
</dbReference>
<gene>
    <name evidence="3" type="ORF">UT30_C0002G0060</name>
</gene>
<dbReference type="EMBL" id="LBWG01000002">
    <property type="protein sequence ID" value="KKR04943.1"/>
    <property type="molecule type" value="Genomic_DNA"/>
</dbReference>
<keyword evidence="2" id="KW-0812">Transmembrane</keyword>
<sequence length="232" mass="24515">RMYWLMDPPLAPVREDFFSALDRVSAGGGTPLGVAIKNGTDRLLYDRGQQNNIGRYQLLVVTDGEASDGSEMSLYAPMVTQRGIRMDVIGVSMPGGATHQLAQWADSYQPADDAVSLQTALKKAIVVEAGGKDAPADFSATAGLPMEVAKVWLVALSQTPPNYPLGEQPPDPAVKAAPSASAPEAPPELVQSSCSTAGTGPNGGGLTTILLMIFILTSVSVRRRTIPVRIRR</sequence>
<feature type="region of interest" description="Disordered" evidence="1">
    <location>
        <begin position="162"/>
        <end position="198"/>
    </location>
</feature>
<dbReference type="InterPro" id="IPR036465">
    <property type="entry name" value="vWFA_dom_sf"/>
</dbReference>
<dbReference type="PATRIC" id="fig|1618995.3.peg.159"/>
<feature type="non-terminal residue" evidence="3">
    <location>
        <position position="1"/>
    </location>
</feature>
<evidence type="ECO:0000313" key="4">
    <source>
        <dbReference type="Proteomes" id="UP000033935"/>
    </source>
</evidence>
<comment type="caution">
    <text evidence="3">The sequence shown here is derived from an EMBL/GenBank/DDBJ whole genome shotgun (WGS) entry which is preliminary data.</text>
</comment>
<feature type="compositionally biased region" description="Low complexity" evidence="1">
    <location>
        <begin position="173"/>
        <end position="183"/>
    </location>
</feature>
<keyword evidence="2" id="KW-1133">Transmembrane helix</keyword>
<name>A0A0G0MP85_9BACT</name>
<dbReference type="Proteomes" id="UP000033935">
    <property type="component" value="Unassembled WGS sequence"/>
</dbReference>